<dbReference type="EC" id="3.1.3.16" evidence="4"/>
<dbReference type="Proteomes" id="UP000070089">
    <property type="component" value="Unassembled WGS sequence"/>
</dbReference>
<dbReference type="PRINTS" id="PR00114">
    <property type="entry name" value="STPHPHTASE"/>
</dbReference>
<dbReference type="PANTHER" id="PTHR45619">
    <property type="entry name" value="SERINE/THREONINE-PROTEIN PHOSPHATASE PP2A-RELATED"/>
    <property type="match status" value="1"/>
</dbReference>
<dbReference type="GO" id="GO:0004722">
    <property type="term" value="F:protein serine/threonine phosphatase activity"/>
    <property type="evidence" value="ECO:0007669"/>
    <property type="project" value="UniProtKB-EC"/>
</dbReference>
<dbReference type="AlphaFoldDB" id="A0A132NVA3"/>
<dbReference type="VEuPathDB" id="GiardiaDB:QR46_2387"/>
<feature type="domain" description="Serine/threonine specific protein phosphatases" evidence="5">
    <location>
        <begin position="112"/>
        <end position="117"/>
    </location>
</feature>
<evidence type="ECO:0000256" key="3">
    <source>
        <dbReference type="ARBA" id="ARBA00023211"/>
    </source>
</evidence>
<dbReference type="SUPFAM" id="SSF56300">
    <property type="entry name" value="Metallo-dependent phosphatases"/>
    <property type="match status" value="1"/>
</dbReference>
<keyword evidence="2 4" id="KW-0378">Hydrolase</keyword>
<reference evidence="6 7" key="1">
    <citation type="journal article" date="2015" name="Mol. Biochem. Parasitol.">
        <title>Identification of polymorphic genes for use in assemblage B genotyping assays through comparative genomics of multiple assemblage B Giardia duodenalis isolates.</title>
        <authorList>
            <person name="Wielinga C."/>
            <person name="Thompson R.C."/>
            <person name="Monis P."/>
            <person name="Ryan U."/>
        </authorList>
    </citation>
    <scope>NUCLEOTIDE SEQUENCE [LARGE SCALE GENOMIC DNA]</scope>
    <source>
        <strain evidence="6 7">BAH15c1</strain>
    </source>
</reference>
<dbReference type="InterPro" id="IPR004843">
    <property type="entry name" value="Calcineurin-like_PHP"/>
</dbReference>
<accession>A0A132NVA3</accession>
<organism evidence="6 7">
    <name type="scientific">Giardia duodenalis assemblage B</name>
    <dbReference type="NCBI Taxonomy" id="1394984"/>
    <lineage>
        <taxon>Eukaryota</taxon>
        <taxon>Metamonada</taxon>
        <taxon>Diplomonadida</taxon>
        <taxon>Hexamitidae</taxon>
        <taxon>Giardiinae</taxon>
        <taxon>Giardia</taxon>
    </lineage>
</organism>
<dbReference type="InterPro" id="IPR029052">
    <property type="entry name" value="Metallo-depent_PP-like"/>
</dbReference>
<evidence type="ECO:0000313" key="6">
    <source>
        <dbReference type="EMBL" id="KWX13622.1"/>
    </source>
</evidence>
<comment type="similarity">
    <text evidence="4">Belongs to the PPP phosphatase family.</text>
</comment>
<name>A0A132NVA3_GIAIN</name>
<protein>
    <recommendedName>
        <fullName evidence="4">Serine/threonine-protein phosphatase</fullName>
        <ecNumber evidence="4">3.1.3.16</ecNumber>
    </recommendedName>
</protein>
<dbReference type="OrthoDB" id="1930084at2759"/>
<evidence type="ECO:0000256" key="4">
    <source>
        <dbReference type="RuleBase" id="RU004273"/>
    </source>
</evidence>
<dbReference type="PROSITE" id="PS00125">
    <property type="entry name" value="SER_THR_PHOSPHATASE"/>
    <property type="match status" value="1"/>
</dbReference>
<sequence length="311" mass="35498">MMPDFALYLERCLNREILPEADVLALLWRAMELLSEEPTVISVSSAPSLNVCGDVHGQFYDVRYMFEFGGKVIDGTRYLFLGDYVDRGYYSLETITLLLCLKVNFPTRIYLLRGNHECRAVTQTYGFYDEAYRKYGHAGVWKMYMELFDQLPLVAIIDERIFCVHGGISPSLPTIDDIRILNRSSEIPSEGPFADLQWSDPSTTLETWEHSYRGAGYLFGPRAVDQFLRINDLKMIARAHQLAIAGYQKYFNGTVVTIWSAPNYSYRTKNSASIMVVKGAEEEFKIFEAVPADQRELPPDSYMSSLTGGWD</sequence>
<dbReference type="EMBL" id="JXTI01000062">
    <property type="protein sequence ID" value="KWX13622.1"/>
    <property type="molecule type" value="Genomic_DNA"/>
</dbReference>
<dbReference type="GO" id="GO:0046872">
    <property type="term" value="F:metal ion binding"/>
    <property type="evidence" value="ECO:0007669"/>
    <property type="project" value="UniProtKB-KW"/>
</dbReference>
<dbReference type="InterPro" id="IPR047129">
    <property type="entry name" value="PPA2-like"/>
</dbReference>
<proteinExistence type="inferred from homology"/>
<gene>
    <name evidence="6" type="ORF">QR46_2387</name>
</gene>
<evidence type="ECO:0000259" key="5">
    <source>
        <dbReference type="PROSITE" id="PS00125"/>
    </source>
</evidence>
<evidence type="ECO:0000313" key="7">
    <source>
        <dbReference type="Proteomes" id="UP000070089"/>
    </source>
</evidence>
<dbReference type="SMART" id="SM00156">
    <property type="entry name" value="PP2Ac"/>
    <property type="match status" value="1"/>
</dbReference>
<evidence type="ECO:0000256" key="1">
    <source>
        <dbReference type="ARBA" id="ARBA00022723"/>
    </source>
</evidence>
<dbReference type="Gene3D" id="3.60.21.10">
    <property type="match status" value="1"/>
</dbReference>
<keyword evidence="1" id="KW-0479">Metal-binding</keyword>
<evidence type="ECO:0000256" key="2">
    <source>
        <dbReference type="ARBA" id="ARBA00022801"/>
    </source>
</evidence>
<comment type="caution">
    <text evidence="6">The sequence shown here is derived from an EMBL/GenBank/DDBJ whole genome shotgun (WGS) entry which is preliminary data.</text>
</comment>
<comment type="catalytic activity">
    <reaction evidence="4">
        <text>O-phospho-L-threonyl-[protein] + H2O = L-threonyl-[protein] + phosphate</text>
        <dbReference type="Rhea" id="RHEA:47004"/>
        <dbReference type="Rhea" id="RHEA-COMP:11060"/>
        <dbReference type="Rhea" id="RHEA-COMP:11605"/>
        <dbReference type="ChEBI" id="CHEBI:15377"/>
        <dbReference type="ChEBI" id="CHEBI:30013"/>
        <dbReference type="ChEBI" id="CHEBI:43474"/>
        <dbReference type="ChEBI" id="CHEBI:61977"/>
        <dbReference type="EC" id="3.1.3.16"/>
    </reaction>
</comment>
<dbReference type="InterPro" id="IPR006186">
    <property type="entry name" value="Ser/Thr-sp_prot-phosphatase"/>
</dbReference>
<keyword evidence="3" id="KW-0464">Manganese</keyword>
<dbReference type="Pfam" id="PF00149">
    <property type="entry name" value="Metallophos"/>
    <property type="match status" value="1"/>
</dbReference>